<dbReference type="EMBL" id="HG792018">
    <property type="protein sequence ID" value="CDM35200.1"/>
    <property type="molecule type" value="Genomic_DNA"/>
</dbReference>
<accession>W6QFC1</accession>
<dbReference type="AlphaFoldDB" id="W6QFC1"/>
<protein>
    <submittedName>
        <fullName evidence="1">Genomic scaffold, ProqFM164S04</fullName>
    </submittedName>
</protein>
<proteinExistence type="predicted"/>
<evidence type="ECO:0000313" key="2">
    <source>
        <dbReference type="Proteomes" id="UP000030686"/>
    </source>
</evidence>
<evidence type="ECO:0000313" key="1">
    <source>
        <dbReference type="EMBL" id="CDM35200.1"/>
    </source>
</evidence>
<organism evidence="1 2">
    <name type="scientific">Penicillium roqueforti (strain FM164)</name>
    <dbReference type="NCBI Taxonomy" id="1365484"/>
    <lineage>
        <taxon>Eukaryota</taxon>
        <taxon>Fungi</taxon>
        <taxon>Dikarya</taxon>
        <taxon>Ascomycota</taxon>
        <taxon>Pezizomycotina</taxon>
        <taxon>Eurotiomycetes</taxon>
        <taxon>Eurotiomycetidae</taxon>
        <taxon>Eurotiales</taxon>
        <taxon>Aspergillaceae</taxon>
        <taxon>Penicillium</taxon>
    </lineage>
</organism>
<reference evidence="1" key="1">
    <citation type="journal article" date="2014" name="Nat. Commun.">
        <title>Multiple recent horizontal transfers of a large genomic region in cheese making fungi.</title>
        <authorList>
            <person name="Cheeseman K."/>
            <person name="Ropars J."/>
            <person name="Renault P."/>
            <person name="Dupont J."/>
            <person name="Gouzy J."/>
            <person name="Branca A."/>
            <person name="Abraham A.L."/>
            <person name="Ceppi M."/>
            <person name="Conseiller E."/>
            <person name="Debuchy R."/>
            <person name="Malagnac F."/>
            <person name="Goarin A."/>
            <person name="Silar P."/>
            <person name="Lacoste S."/>
            <person name="Sallet E."/>
            <person name="Bensimon A."/>
            <person name="Giraud T."/>
            <person name="Brygoo Y."/>
        </authorList>
    </citation>
    <scope>NUCLEOTIDE SEQUENCE [LARGE SCALE GENOMIC DNA]</scope>
    <source>
        <strain evidence="1">FM164</strain>
    </source>
</reference>
<sequence>MGYSHMRDDDPTNLNDDYVQTFIVSSSGRDKPADLFETIVRRHGPITRYLFHVNEQVGEASCVQKVHRPYVAGDIGITLLLEHLPELDISQLR</sequence>
<name>W6QFC1_PENRF</name>
<dbReference type="OrthoDB" id="436496at2759"/>
<dbReference type="Proteomes" id="UP000030686">
    <property type="component" value="Unassembled WGS sequence"/>
</dbReference>
<dbReference type="PANTHER" id="PTHR42815:SF2">
    <property type="entry name" value="FAD-BINDING, PUTATIVE (AFU_ORTHOLOGUE AFUA_6G07600)-RELATED"/>
    <property type="match status" value="1"/>
</dbReference>
<gene>
    <name evidence="1" type="ORF">PROQFM164_S04g000081</name>
</gene>
<dbReference type="STRING" id="1365484.W6QFC1"/>
<dbReference type="PANTHER" id="PTHR42815">
    <property type="entry name" value="FAD-BINDING, PUTATIVE (AFU_ORTHOLOGUE AFUA_6G07600)-RELATED"/>
    <property type="match status" value="1"/>
</dbReference>
<keyword evidence="2" id="KW-1185">Reference proteome</keyword>